<dbReference type="InterPro" id="IPR003593">
    <property type="entry name" value="AAA+_ATPase"/>
</dbReference>
<dbReference type="PANTHER" id="PTHR24221">
    <property type="entry name" value="ATP-BINDING CASSETTE SUB-FAMILY B"/>
    <property type="match status" value="1"/>
</dbReference>
<dbReference type="OrthoDB" id="9806127at2"/>
<dbReference type="Proteomes" id="UP000191094">
    <property type="component" value="Unassembled WGS sequence"/>
</dbReference>
<evidence type="ECO:0000259" key="10">
    <source>
        <dbReference type="PROSITE" id="PS50929"/>
    </source>
</evidence>
<evidence type="ECO:0000256" key="5">
    <source>
        <dbReference type="ARBA" id="ARBA00022989"/>
    </source>
</evidence>
<dbReference type="GO" id="GO:0016887">
    <property type="term" value="F:ATP hydrolysis activity"/>
    <property type="evidence" value="ECO:0007669"/>
    <property type="project" value="InterPro"/>
</dbReference>
<feature type="domain" description="ABC transmembrane type-1" evidence="10">
    <location>
        <begin position="28"/>
        <end position="320"/>
    </location>
</feature>
<dbReference type="Gene3D" id="1.20.1560.10">
    <property type="entry name" value="ABC transporter type 1, transmembrane domain"/>
    <property type="match status" value="1"/>
</dbReference>
<dbReference type="STRING" id="90241.B0682_08725"/>
<dbReference type="GO" id="GO:0005524">
    <property type="term" value="F:ATP binding"/>
    <property type="evidence" value="ECO:0007669"/>
    <property type="project" value="UniProtKB-KW"/>
</dbReference>
<evidence type="ECO:0000256" key="4">
    <source>
        <dbReference type="ARBA" id="ARBA00022840"/>
    </source>
</evidence>
<feature type="transmembrane region" description="Helical" evidence="8">
    <location>
        <begin position="25"/>
        <end position="53"/>
    </location>
</feature>
<evidence type="ECO:0000256" key="6">
    <source>
        <dbReference type="ARBA" id="ARBA00023136"/>
    </source>
</evidence>
<feature type="transmembrane region" description="Helical" evidence="8">
    <location>
        <begin position="249"/>
        <end position="271"/>
    </location>
</feature>
<keyword evidence="3" id="KW-0547">Nucleotide-binding</keyword>
<gene>
    <name evidence="11" type="ORF">B0682_08725</name>
</gene>
<comment type="caution">
    <text evidence="11">The sequence shown here is derived from an EMBL/GenBank/DDBJ whole genome shotgun (WGS) entry which is preliminary data.</text>
</comment>
<dbReference type="Gene3D" id="3.40.50.300">
    <property type="entry name" value="P-loop containing nucleotide triphosphate hydrolases"/>
    <property type="match status" value="1"/>
</dbReference>
<dbReference type="InterPro" id="IPR036640">
    <property type="entry name" value="ABC1_TM_sf"/>
</dbReference>
<protein>
    <submittedName>
        <fullName evidence="11">Thiol reductant ABC exporter subunit CydD</fullName>
    </submittedName>
</protein>
<dbReference type="SUPFAM" id="SSF90123">
    <property type="entry name" value="ABC transporter transmembrane region"/>
    <property type="match status" value="1"/>
</dbReference>
<keyword evidence="6 8" id="KW-0472">Membrane</keyword>
<comment type="subcellular location">
    <subcellularLocation>
        <location evidence="1">Cell membrane</location>
        <topology evidence="1">Multi-pass membrane protein</topology>
    </subcellularLocation>
</comment>
<dbReference type="PROSITE" id="PS50929">
    <property type="entry name" value="ABC_TM1F"/>
    <property type="match status" value="1"/>
</dbReference>
<dbReference type="GO" id="GO:0034040">
    <property type="term" value="F:ATPase-coupled lipid transmembrane transporter activity"/>
    <property type="evidence" value="ECO:0007669"/>
    <property type="project" value="TreeGrafter"/>
</dbReference>
<reference evidence="11 12" key="1">
    <citation type="submission" date="2017-02" db="EMBL/GenBank/DDBJ databases">
        <title>Draft genome sequence of Moraxella lincolnii CCUG 9405T type strain.</title>
        <authorList>
            <person name="Salva-Serra F."/>
            <person name="Engstrom-Jakobsson H."/>
            <person name="Thorell K."/>
            <person name="Jaen-Luchoro D."/>
            <person name="Gonzales-Siles L."/>
            <person name="Karlsson R."/>
            <person name="Yazdan S."/>
            <person name="Boulund F."/>
            <person name="Johnning A."/>
            <person name="Engstrand L."/>
            <person name="Kristiansson E."/>
            <person name="Moore E."/>
        </authorList>
    </citation>
    <scope>NUCLEOTIDE SEQUENCE [LARGE SCALE GENOMIC DNA]</scope>
    <source>
        <strain evidence="11 12">CCUG 9405</strain>
    </source>
</reference>
<dbReference type="AlphaFoldDB" id="A0A1T0CB86"/>
<evidence type="ECO:0000259" key="9">
    <source>
        <dbReference type="PROSITE" id="PS50893"/>
    </source>
</evidence>
<dbReference type="RefSeq" id="WP_078308302.1">
    <property type="nucleotide sequence ID" value="NZ_MUYT01000015.1"/>
</dbReference>
<evidence type="ECO:0000313" key="12">
    <source>
        <dbReference type="Proteomes" id="UP000191094"/>
    </source>
</evidence>
<dbReference type="GO" id="GO:0042883">
    <property type="term" value="P:cysteine transport"/>
    <property type="evidence" value="ECO:0007669"/>
    <property type="project" value="InterPro"/>
</dbReference>
<dbReference type="NCBIfam" id="TIGR02857">
    <property type="entry name" value="CydD"/>
    <property type="match status" value="1"/>
</dbReference>
<feature type="compositionally biased region" description="Basic and acidic residues" evidence="7">
    <location>
        <begin position="432"/>
        <end position="446"/>
    </location>
</feature>
<feature type="domain" description="ABC transporter" evidence="9">
    <location>
        <begin position="365"/>
        <end position="623"/>
    </location>
</feature>
<evidence type="ECO:0000256" key="3">
    <source>
        <dbReference type="ARBA" id="ARBA00022741"/>
    </source>
</evidence>
<feature type="transmembrane region" description="Helical" evidence="8">
    <location>
        <begin position="291"/>
        <end position="308"/>
    </location>
</feature>
<dbReference type="GO" id="GO:0140359">
    <property type="term" value="F:ABC-type transporter activity"/>
    <property type="evidence" value="ECO:0007669"/>
    <property type="project" value="InterPro"/>
</dbReference>
<dbReference type="SUPFAM" id="SSF52540">
    <property type="entry name" value="P-loop containing nucleoside triphosphate hydrolases"/>
    <property type="match status" value="1"/>
</dbReference>
<organism evidence="11 12">
    <name type="scientific">Lwoffella lincolnii</name>
    <dbReference type="NCBI Taxonomy" id="90241"/>
    <lineage>
        <taxon>Bacteria</taxon>
        <taxon>Pseudomonadati</taxon>
        <taxon>Pseudomonadota</taxon>
        <taxon>Gammaproteobacteria</taxon>
        <taxon>Moraxellales</taxon>
        <taxon>Moraxellaceae</taxon>
        <taxon>Lwoffella</taxon>
    </lineage>
</organism>
<feature type="region of interest" description="Disordered" evidence="7">
    <location>
        <begin position="429"/>
        <end position="463"/>
    </location>
</feature>
<keyword evidence="12" id="KW-1185">Reference proteome</keyword>
<dbReference type="PANTHER" id="PTHR24221:SF261">
    <property type="entry name" value="GLUTATHIONE_L-CYSTEINE TRANSPORT SYSTEM ATP-BINDING_PERMEASE PROTEIN CYDD"/>
    <property type="match status" value="1"/>
</dbReference>
<dbReference type="Pfam" id="PF00005">
    <property type="entry name" value="ABC_tran"/>
    <property type="match status" value="1"/>
</dbReference>
<evidence type="ECO:0000256" key="2">
    <source>
        <dbReference type="ARBA" id="ARBA00022692"/>
    </source>
</evidence>
<dbReference type="SMART" id="SM00382">
    <property type="entry name" value="AAA"/>
    <property type="match status" value="1"/>
</dbReference>
<evidence type="ECO:0000313" key="11">
    <source>
        <dbReference type="EMBL" id="OOS19605.1"/>
    </source>
</evidence>
<feature type="compositionally biased region" description="Low complexity" evidence="7">
    <location>
        <begin position="448"/>
        <end position="461"/>
    </location>
</feature>
<keyword evidence="5 8" id="KW-1133">Transmembrane helix</keyword>
<dbReference type="PROSITE" id="PS50893">
    <property type="entry name" value="ABC_TRANSPORTER_2"/>
    <property type="match status" value="1"/>
</dbReference>
<dbReference type="InterPro" id="IPR003439">
    <property type="entry name" value="ABC_transporter-like_ATP-bd"/>
</dbReference>
<dbReference type="PROSITE" id="PS00211">
    <property type="entry name" value="ABC_TRANSPORTER_1"/>
    <property type="match status" value="1"/>
</dbReference>
<evidence type="ECO:0000256" key="1">
    <source>
        <dbReference type="ARBA" id="ARBA00004651"/>
    </source>
</evidence>
<accession>A0A1T0CB86</accession>
<keyword evidence="4" id="KW-0067">ATP-binding</keyword>
<dbReference type="InterPro" id="IPR011527">
    <property type="entry name" value="ABC1_TM_dom"/>
</dbReference>
<dbReference type="InterPro" id="IPR039421">
    <property type="entry name" value="Type_1_exporter"/>
</dbReference>
<dbReference type="InterPro" id="IPR027417">
    <property type="entry name" value="P-loop_NTPase"/>
</dbReference>
<keyword evidence="2 8" id="KW-0812">Transmembrane</keyword>
<dbReference type="GO" id="GO:0005886">
    <property type="term" value="C:plasma membrane"/>
    <property type="evidence" value="ECO:0007669"/>
    <property type="project" value="UniProtKB-SubCell"/>
</dbReference>
<name>A0A1T0CB86_9GAMM</name>
<dbReference type="CDD" id="cd18584">
    <property type="entry name" value="ABC_6TM_AarD_CydD"/>
    <property type="match status" value="1"/>
</dbReference>
<feature type="transmembrane region" description="Helical" evidence="8">
    <location>
        <begin position="156"/>
        <end position="187"/>
    </location>
</feature>
<proteinExistence type="predicted"/>
<evidence type="ECO:0000256" key="7">
    <source>
        <dbReference type="SAM" id="MobiDB-lite"/>
    </source>
</evidence>
<dbReference type="InterPro" id="IPR017871">
    <property type="entry name" value="ABC_transporter-like_CS"/>
</dbReference>
<evidence type="ECO:0000256" key="8">
    <source>
        <dbReference type="SAM" id="Phobius"/>
    </source>
</evidence>
<dbReference type="Pfam" id="PF00664">
    <property type="entry name" value="ABC_membrane"/>
    <property type="match status" value="1"/>
</dbReference>
<sequence length="624" mass="68849">MAKLNSQEKLFLNQLLTPVTKKLQLSWLMTVISTVLFVFQAWALASIFSVWLHHYFANQTPHVDVLWRYLPWLAVCVFARPALQTLRELISANASLTVKTMLKERLLSALASLGPARTQFGSDGSLSTQVIEQTDALDGFISRFAVQKKVVASTPLILLIAVASQSLMVAGILLLTAPLVPVFMILIGRMTANKSAEQFDALSQLSGRFLDWVRGMPTLKRLQATPFAQVDLSHASEDYRHRTMNVLKIAFLNGAVLELLSALCIALVAVYLGFGLMGVLPWAKGHVPVDYFASLFILLLVPEFYAPLRQLGSDYHAKAQAEGAVKSLLPLLHQAKKLQASPPLSVQVNPSSPPFCYHPNQAPSLTLTEVGIISQTDDTVRTRLTPISLHIAPQERIALMGQSGSGKSSLLQALMGFSDYQGQIQIGWSDANKSDNDHDTHNDKHSSTHNNTHNSTHNNNSPINITHELSQLSAEELATWRDNLSHLAQTVALLPMSIADNLRLAKPDATDDELMTALEQVQLWDLVKQLPEGIHTLLGERGSGLSGGQAQRLGLAQLLLQDAPLWLLDEPTEHLDSDTKDAIHQLLGQISHGKTVIWVTHDVKQLPWLDKVVHMDKIYMDKMS</sequence>
<dbReference type="InterPro" id="IPR014216">
    <property type="entry name" value="ABC_transptr_CydD"/>
</dbReference>
<dbReference type="EMBL" id="MUYT01000015">
    <property type="protein sequence ID" value="OOS19605.1"/>
    <property type="molecule type" value="Genomic_DNA"/>
</dbReference>